<evidence type="ECO:0000313" key="1">
    <source>
        <dbReference type="EMBL" id="CAG6466739.1"/>
    </source>
</evidence>
<dbReference type="EMBL" id="HBUE01057010">
    <property type="protein sequence ID" value="CAG6466739.1"/>
    <property type="molecule type" value="Transcribed_RNA"/>
</dbReference>
<reference evidence="1" key="1">
    <citation type="submission" date="2021-05" db="EMBL/GenBank/DDBJ databases">
        <authorList>
            <person name="Alioto T."/>
            <person name="Alioto T."/>
            <person name="Gomez Garrido J."/>
        </authorList>
    </citation>
    <scope>NUCLEOTIDE SEQUENCE</scope>
</reference>
<proteinExistence type="predicted"/>
<name>A0A8D8FE41_CULPI</name>
<dbReference type="AlphaFoldDB" id="A0A8D8FE41"/>
<protein>
    <submittedName>
        <fullName evidence="1">(northern house mosquito) hypothetical protein</fullName>
    </submittedName>
</protein>
<sequence>MFAQCVHSLLVLRHFPVGKRGLPDTSGFRIQSRDQKVHNDCLRQFVLHLKLVERERLQSLLNHVKQRLQLCMRALCHRPQRQQLCDVTLHHHPNVVILRGQDPPRTVVIVVVQRLLVDRPFGHAHECLVQVIKLRCWRIADALVDNILEPVPEFVPVFVAAIKSWQRVLLQEK</sequence>
<organism evidence="1">
    <name type="scientific">Culex pipiens</name>
    <name type="common">House mosquito</name>
    <dbReference type="NCBI Taxonomy" id="7175"/>
    <lineage>
        <taxon>Eukaryota</taxon>
        <taxon>Metazoa</taxon>
        <taxon>Ecdysozoa</taxon>
        <taxon>Arthropoda</taxon>
        <taxon>Hexapoda</taxon>
        <taxon>Insecta</taxon>
        <taxon>Pterygota</taxon>
        <taxon>Neoptera</taxon>
        <taxon>Endopterygota</taxon>
        <taxon>Diptera</taxon>
        <taxon>Nematocera</taxon>
        <taxon>Culicoidea</taxon>
        <taxon>Culicidae</taxon>
        <taxon>Culicinae</taxon>
        <taxon>Culicini</taxon>
        <taxon>Culex</taxon>
        <taxon>Culex</taxon>
    </lineage>
</organism>
<accession>A0A8D8FE41</accession>